<evidence type="ECO:0000259" key="5">
    <source>
        <dbReference type="Pfam" id="PF14930"/>
    </source>
</evidence>
<dbReference type="STRING" id="1123269.NX02_15530"/>
<sequence length="572" mass="61488">MLGLFSASVVMAQANKPVATTADGDKAAVESEDGIPVTDRLTIEKCGACHQQDEKGNMSRISWARTTPEGWSQAIKRMVRLNGLEITPDESRAVVKYLSTWHGLAPEEARPVMYLPEKRIVDEALIPNDSVRQACAACHAFAQPMSWRRSKTEWKLLQDLHVALYSQAEAQYRRPADPQPGAAPSAPGTPPVTNGQLALEFMQKAAPLHTVEWGNWRPRIRTPYLAGKWLVSAHLPGRGDYVGELTVAPGKSADEFVTGATLRSLSTGETLTRAGTGLVYGGYSWRGRSKGATPGAAPDDPNRETRETMWFAPDQKSGEGRWFWGEYNEFGFDVALTRAGTEPAILGVGPVLLKAGAKGAQVRIVGANLPSDLKPAEISLGEGVTVTRIVSASAGEAVVTADVAANAVPGRHDIGIRGATLAQALPVYAAIDYLKVVPETGLARLGGVKHPKGYGQFEALGYGNGADGKPGTPDDVKIGPVDVTWSIDEFMAVYNDDDKDFVGALSANALFTPASEGPNPNRRFGRNNYGEVWVVATAKTEKDKFGQPLTGRAYLVVTVPAYQRWDQPEVSQ</sequence>
<evidence type="ECO:0000259" key="4">
    <source>
        <dbReference type="Pfam" id="PF09100"/>
    </source>
</evidence>
<accession>W0AE11</accession>
<dbReference type="Pfam" id="PF09100">
    <property type="entry name" value="Qn_am_d_aIV"/>
    <property type="match status" value="1"/>
</dbReference>
<dbReference type="PATRIC" id="fig|1123269.5.peg.3032"/>
<dbReference type="Pfam" id="PF09099">
    <property type="entry name" value="Qn_am_d_aIII"/>
    <property type="match status" value="1"/>
</dbReference>
<dbReference type="InterPro" id="IPR013783">
    <property type="entry name" value="Ig-like_fold"/>
</dbReference>
<dbReference type="InterPro" id="IPR023887">
    <property type="entry name" value="QH-AmDH_asu"/>
</dbReference>
<dbReference type="InterPro" id="IPR036718">
    <property type="entry name" value="H-AmDH_asu_dom2_sf"/>
</dbReference>
<dbReference type="InterPro" id="IPR015184">
    <property type="entry name" value="QH-AmDH_asu_dom_IV"/>
</dbReference>
<dbReference type="NCBIfam" id="TIGR03908">
    <property type="entry name" value="QH_alpha"/>
    <property type="match status" value="1"/>
</dbReference>
<feature type="domain" description="Quinohemoprotein amine dehydrogenase alpha subunit haem binding" evidence="2">
    <location>
        <begin position="39"/>
        <end position="171"/>
    </location>
</feature>
<feature type="region of interest" description="Disordered" evidence="1">
    <location>
        <begin position="173"/>
        <end position="194"/>
    </location>
</feature>
<dbReference type="SUPFAM" id="SSF46626">
    <property type="entry name" value="Cytochrome c"/>
    <property type="match status" value="1"/>
</dbReference>
<evidence type="ECO:0000313" key="7">
    <source>
        <dbReference type="Proteomes" id="UP000018851"/>
    </source>
</evidence>
<evidence type="ECO:0000259" key="2">
    <source>
        <dbReference type="Pfam" id="PF09098"/>
    </source>
</evidence>
<organism evidence="6 7">
    <name type="scientific">Sphingomonas sanxanigenens DSM 19645 = NX02</name>
    <dbReference type="NCBI Taxonomy" id="1123269"/>
    <lineage>
        <taxon>Bacteria</taxon>
        <taxon>Pseudomonadati</taxon>
        <taxon>Pseudomonadota</taxon>
        <taxon>Alphaproteobacteria</taxon>
        <taxon>Sphingomonadales</taxon>
        <taxon>Sphingomonadaceae</taxon>
        <taxon>Sphingomonas</taxon>
    </lineage>
</organism>
<dbReference type="Gene3D" id="1.10.760.10">
    <property type="entry name" value="Cytochrome c-like domain"/>
    <property type="match status" value="1"/>
</dbReference>
<keyword evidence="7" id="KW-1185">Reference proteome</keyword>
<feature type="domain" description="Quinohemoprotein amine dehydrogenase alpha subunit" evidence="5">
    <location>
        <begin position="224"/>
        <end position="339"/>
    </location>
</feature>
<dbReference type="SUPFAM" id="SSF81296">
    <property type="entry name" value="E set domains"/>
    <property type="match status" value="2"/>
</dbReference>
<name>W0AE11_9SPHN</name>
<dbReference type="InterPro" id="IPR036909">
    <property type="entry name" value="Cyt_c-like_dom_sf"/>
</dbReference>
<dbReference type="Gene3D" id="2.40.128.120">
    <property type="entry name" value="Quinohemoprotein amine dehydrogenase alpha subunit, domain 2"/>
    <property type="match status" value="1"/>
</dbReference>
<dbReference type="InterPro" id="IPR009111">
    <property type="entry name" value="QH-AmDH_asu_dom2"/>
</dbReference>
<feature type="domain" description="Quinohemoprotein amine dehydrogenase alpha subunit" evidence="3">
    <location>
        <begin position="342"/>
        <end position="428"/>
    </location>
</feature>
<dbReference type="Gene3D" id="2.60.40.10">
    <property type="entry name" value="Immunoglobulins"/>
    <property type="match status" value="2"/>
</dbReference>
<feature type="domain" description="Quinohemoprotein amine dehydrogenase alpha subunit" evidence="4">
    <location>
        <begin position="434"/>
        <end position="570"/>
    </location>
</feature>
<dbReference type="GO" id="GO:0020037">
    <property type="term" value="F:heme binding"/>
    <property type="evidence" value="ECO:0007669"/>
    <property type="project" value="InterPro"/>
</dbReference>
<protein>
    <recommendedName>
        <fullName evidence="8">Quinohemoprotein amine dehydrogenase subunit alpha</fullName>
    </recommendedName>
</protein>
<dbReference type="Pfam" id="PF09098">
    <property type="entry name" value="Dehyd-heme_bind"/>
    <property type="match status" value="1"/>
</dbReference>
<dbReference type="GO" id="GO:0009055">
    <property type="term" value="F:electron transfer activity"/>
    <property type="evidence" value="ECO:0007669"/>
    <property type="project" value="InterPro"/>
</dbReference>
<dbReference type="Pfam" id="PF14930">
    <property type="entry name" value="Qn_am_d_aII"/>
    <property type="match status" value="1"/>
</dbReference>
<proteinExistence type="predicted"/>
<evidence type="ECO:0008006" key="8">
    <source>
        <dbReference type="Google" id="ProtNLM"/>
    </source>
</evidence>
<gene>
    <name evidence="6" type="ORF">NX02_15530</name>
</gene>
<dbReference type="InterPro" id="IPR015183">
    <property type="entry name" value="QH-AmDH_asu_dom_III"/>
</dbReference>
<dbReference type="InterPro" id="IPR015182">
    <property type="entry name" value="QH-AmDH_asu_heme-bd_dom"/>
</dbReference>
<dbReference type="SUPFAM" id="SSF69298">
    <property type="entry name" value="Quinohemoprotein amine dehydrogenase A chain, domain 3"/>
    <property type="match status" value="1"/>
</dbReference>
<evidence type="ECO:0000256" key="1">
    <source>
        <dbReference type="SAM" id="MobiDB-lite"/>
    </source>
</evidence>
<dbReference type="AlphaFoldDB" id="W0AE11"/>
<dbReference type="eggNOG" id="COG2010">
    <property type="taxonomic scope" value="Bacteria"/>
</dbReference>
<evidence type="ECO:0000259" key="3">
    <source>
        <dbReference type="Pfam" id="PF09099"/>
    </source>
</evidence>
<dbReference type="HOGENOM" id="CLU_520599_0_0_5"/>
<evidence type="ECO:0000313" key="6">
    <source>
        <dbReference type="EMBL" id="AHE54787.1"/>
    </source>
</evidence>
<dbReference type="KEGG" id="ssan:NX02_15530"/>
<reference evidence="6 7" key="1">
    <citation type="submission" date="2013-07" db="EMBL/GenBank/DDBJ databases">
        <title>Completed genome of Sphingomonas sanxanigenens NX02.</title>
        <authorList>
            <person name="Ma T."/>
            <person name="Huang H."/>
            <person name="Wu M."/>
            <person name="Li X."/>
            <person name="Li G."/>
        </authorList>
    </citation>
    <scope>NUCLEOTIDE SEQUENCE [LARGE SCALE GENOMIC DNA]</scope>
    <source>
        <strain evidence="6 7">NX02</strain>
    </source>
</reference>
<dbReference type="Proteomes" id="UP000018851">
    <property type="component" value="Chromosome"/>
</dbReference>
<dbReference type="EMBL" id="CP006644">
    <property type="protein sequence ID" value="AHE54787.1"/>
    <property type="molecule type" value="Genomic_DNA"/>
</dbReference>
<dbReference type="InterPro" id="IPR014756">
    <property type="entry name" value="Ig_E-set"/>
</dbReference>